<protein>
    <recommendedName>
        <fullName evidence="3">DUF3618 domain-containing protein</fullName>
    </recommendedName>
</protein>
<dbReference type="HOGENOM" id="CLU_1413367_0_0_7"/>
<evidence type="ECO:0000313" key="1">
    <source>
        <dbReference type="EMBL" id="ACH38404.2"/>
    </source>
</evidence>
<dbReference type="STRING" id="404380.Gbem_1385"/>
<dbReference type="EMBL" id="CP001124">
    <property type="protein sequence ID" value="ACH38404.2"/>
    <property type="molecule type" value="Genomic_DNA"/>
</dbReference>
<dbReference type="RefSeq" id="WP_012529815.1">
    <property type="nucleotide sequence ID" value="NC_011146.1"/>
</dbReference>
<reference evidence="1 2" key="1">
    <citation type="submission" date="2008-07" db="EMBL/GenBank/DDBJ databases">
        <title>Complete sequence of Geobacter bemidjiensis BEM.</title>
        <authorList>
            <consortium name="US DOE Joint Genome Institute"/>
            <person name="Lucas S."/>
            <person name="Copeland A."/>
            <person name="Lapidus A."/>
            <person name="Glavina del Rio T."/>
            <person name="Dalin E."/>
            <person name="Tice H."/>
            <person name="Bruce D."/>
            <person name="Goodwin L."/>
            <person name="Pitluck S."/>
            <person name="Kiss H."/>
            <person name="Brettin T."/>
            <person name="Detter J.C."/>
            <person name="Han C."/>
            <person name="Kuske C.R."/>
            <person name="Schmutz J."/>
            <person name="Larimer F."/>
            <person name="Land M."/>
            <person name="Hauser L."/>
            <person name="Kyrpides N."/>
            <person name="Lykidis A."/>
            <person name="Lovley D."/>
            <person name="Richardson P."/>
        </authorList>
    </citation>
    <scope>NUCLEOTIDE SEQUENCE [LARGE SCALE GENOMIC DNA]</scope>
    <source>
        <strain evidence="2">ATCC BAA-1014 / DSM 16622 / JCM 12645 / Bem</strain>
    </source>
</reference>
<dbReference type="OrthoDB" id="5396722at2"/>
<gene>
    <name evidence="1" type="ordered locus">Gbem_1385</name>
</gene>
<organism evidence="1 2">
    <name type="scientific">Citrifermentans bemidjiense (strain ATCC BAA-1014 / DSM 16622 / JCM 12645 / Bem)</name>
    <name type="common">Geobacter bemidjiensis</name>
    <dbReference type="NCBI Taxonomy" id="404380"/>
    <lineage>
        <taxon>Bacteria</taxon>
        <taxon>Pseudomonadati</taxon>
        <taxon>Thermodesulfobacteriota</taxon>
        <taxon>Desulfuromonadia</taxon>
        <taxon>Geobacterales</taxon>
        <taxon>Geobacteraceae</taxon>
        <taxon>Citrifermentans</taxon>
    </lineage>
</organism>
<evidence type="ECO:0000313" key="2">
    <source>
        <dbReference type="Proteomes" id="UP000008825"/>
    </source>
</evidence>
<dbReference type="AlphaFoldDB" id="B5EIN9"/>
<proteinExistence type="predicted"/>
<evidence type="ECO:0008006" key="3">
    <source>
        <dbReference type="Google" id="ProtNLM"/>
    </source>
</evidence>
<sequence length="195" mass="21117">MGENIKINEQSSADKLREQIRHTESDITETVQTIEQRLSPNHLRREGVRKAKGLAWRGVAKVMEVVQQRPLQLSLLGATAAVVMMRRSSKGHKKEQAKQLAVESTGSAATALGMSALGILLRRALAKRGIIRQQARPIGGVALAATAAKAFLSGARDSKKSGTTRPGRKQAWRSLANAIGAALGTSWYSHRGHRI</sequence>
<accession>B5EIN9</accession>
<reference evidence="1 2" key="2">
    <citation type="journal article" date="2010" name="BMC Genomics">
        <title>The genome of Geobacter bemidjiensis, exemplar for the subsurface clade of Geobacter species that predominate in Fe(III)-reducing subsurface environments.</title>
        <authorList>
            <person name="Aklujkar M."/>
            <person name="Young N.D."/>
            <person name="Holmes D."/>
            <person name="Chavan M."/>
            <person name="Risso C."/>
            <person name="Kiss H.E."/>
            <person name="Han C.S."/>
            <person name="Land M.L."/>
            <person name="Lovley D.R."/>
        </authorList>
    </citation>
    <scope>NUCLEOTIDE SEQUENCE [LARGE SCALE GENOMIC DNA]</scope>
    <source>
        <strain evidence="2">ATCC BAA-1014 / DSM 16622 / JCM 12645 / Bem</strain>
    </source>
</reference>
<dbReference type="Proteomes" id="UP000008825">
    <property type="component" value="Chromosome"/>
</dbReference>
<keyword evidence="2" id="KW-1185">Reference proteome</keyword>
<dbReference type="KEGG" id="gbm:Gbem_1385"/>
<name>B5EIN9_CITBB</name>